<comment type="catalytic activity">
    <reaction evidence="1">
        <text>Endonucleolytic cleavage of DNA to give random double-stranded fragments with terminal 5'-phosphates, ATP is simultaneously hydrolyzed.</text>
        <dbReference type="EC" id="3.1.21.3"/>
    </reaction>
</comment>
<dbReference type="SUPFAM" id="SSF52540">
    <property type="entry name" value="P-loop containing nucleoside triphosphate hydrolases"/>
    <property type="match status" value="2"/>
</dbReference>
<evidence type="ECO:0000256" key="1">
    <source>
        <dbReference type="ARBA" id="ARBA00000851"/>
    </source>
</evidence>
<keyword evidence="8 13" id="KW-0378">Hydrolase</keyword>
<dbReference type="CDD" id="cd22332">
    <property type="entry name" value="HsdR_N"/>
    <property type="match status" value="1"/>
</dbReference>
<evidence type="ECO:0000256" key="7">
    <source>
        <dbReference type="ARBA" id="ARBA00022759"/>
    </source>
</evidence>
<dbReference type="InterPro" id="IPR027417">
    <property type="entry name" value="P-loop_NTPase"/>
</dbReference>
<evidence type="ECO:0000256" key="3">
    <source>
        <dbReference type="ARBA" id="ARBA00012654"/>
    </source>
</evidence>
<keyword evidence="10" id="KW-0238">DNA-binding</keyword>
<dbReference type="GO" id="GO:0005524">
    <property type="term" value="F:ATP binding"/>
    <property type="evidence" value="ECO:0007669"/>
    <property type="project" value="UniProtKB-KW"/>
</dbReference>
<keyword evidence="5" id="KW-0547">Nucleotide-binding</keyword>
<keyword evidence="4" id="KW-0540">Nuclease</keyword>
<reference evidence="13 15" key="2">
    <citation type="submission" date="2018-10" db="EMBL/GenBank/DDBJ databases">
        <title>Cultivation of a novel Methanohalophilus strain from Kebrit Deep of the Red Sea and a genomic comparison of members of the genus Methanohalophilus.</title>
        <authorList>
            <person name="Guan Y."/>
            <person name="Ngugi D.K."/>
            <person name="Stingl U."/>
        </authorList>
    </citation>
    <scope>NUCLEOTIDE SEQUENCE [LARGE SCALE GENOMIC DNA]</scope>
    <source>
        <strain evidence="13 15">DSM 10369</strain>
    </source>
</reference>
<sequence>MFNEANSVENLVRDLVAEMGWDFVPADKLPREESEILVEQYLVNSLVKLNPAIAEDPSRANEVLYKLRVIIQSSIGMGLVRANEEFAEWLRNEKTMPFGENGDHVSVILIDYENTDNNDFIVTTQYTFKSGQERRPDLVLLVNGIPLVIGEAKTPVRPAISWVDGAIQLEEYQKSIPELFVPNVFCFATEGKTYRVGSIKLPIEKWQPWRNTKDDVFEQLEEVKNSIRRMVKPEVVLELLKDFTLYSTSKGGQQIKILCRYQQYEASKQIVKRVIDGRVKKGLIWHFQGSGKSLLMVYAAMQLRHNPHLRNPTVIVVVDRIDLNSQISATFNASNVPNVVIADSREELQTLLQQDTRKVIITTIHKFGESEGILNERENIIVLVDEAHRTQEGDLGKKMRDGLPNAFLFGLTGTPINTRDRNTFWAFGAEEDENGYLNRYSFEQSVKDKATLPIYFEPRPVELHINKNIIDSSFDWMAQENKLQYGDKAKLSDQAGKFGILTKAPDRISKVCQDIVNHYKKHVEPNDFKGQVVVWDREACHLYKQEIDKYMEPEESAVVMTLRKGDPKEWHEMYALTDDEQEKLLDRFRDVNDPLKLLIVTSKLLTGFDAPINEVMYLDKPMKDHTLLQAICRVNRPYPNKDHGLVVDYLGIFDNVAEALNFDVEEMQTVISNIDLLKQELPIAVERCLSHFPNIDRELDGYEGLLAAQDCLRTDEDRDRFAADYSYLARHWEALSPDTFLNEYEDDYKWLTQVYESIKPPSGNGKLIWHALGGKTLKLIHENVTVQTIRDDLETLIMDASILEHLTEKDAKDKAKKLAVKIEWKLHVHVDDPRFQELGERLEKLKEMHYQNTINSIDFLKKLLEIARETVQLERETEAEPVDDTKESLTKLFLECKVETTPVIVEKIVNDIDSVVKYTRFDGWQWTTTGEREIQKALRQTLLKYKLHKEQELFDRAYEYIREHY</sequence>
<dbReference type="GO" id="GO:0009307">
    <property type="term" value="P:DNA restriction-modification system"/>
    <property type="evidence" value="ECO:0007669"/>
    <property type="project" value="UniProtKB-KW"/>
</dbReference>
<protein>
    <recommendedName>
        <fullName evidence="3">type I site-specific deoxyribonuclease</fullName>
        <ecNumber evidence="3">3.1.21.3</ecNumber>
    </recommendedName>
</protein>
<dbReference type="CDD" id="cd18800">
    <property type="entry name" value="SF2_C_EcoR124I-like"/>
    <property type="match status" value="1"/>
</dbReference>
<dbReference type="RefSeq" id="WP_105461058.1">
    <property type="nucleotide sequence ID" value="NZ_PVBU01000019.1"/>
</dbReference>
<gene>
    <name evidence="12" type="ORF">B0H22_1194</name>
    <name evidence="13" type="ORF">EDD83_02915</name>
</gene>
<evidence type="ECO:0000313" key="14">
    <source>
        <dbReference type="Proteomes" id="UP000251060"/>
    </source>
</evidence>
<proteinExistence type="inferred from homology"/>
<dbReference type="GO" id="GO:0003677">
    <property type="term" value="F:DNA binding"/>
    <property type="evidence" value="ECO:0007669"/>
    <property type="project" value="UniProtKB-KW"/>
</dbReference>
<dbReference type="Gene3D" id="3.40.50.300">
    <property type="entry name" value="P-loop containing nucleotide triphosphate hydrolases"/>
    <property type="match status" value="2"/>
</dbReference>
<evidence type="ECO:0000256" key="2">
    <source>
        <dbReference type="ARBA" id="ARBA00008598"/>
    </source>
</evidence>
<feature type="domain" description="Helicase ATP-binding" evidence="11">
    <location>
        <begin position="273"/>
        <end position="433"/>
    </location>
</feature>
<dbReference type="EC" id="3.1.21.3" evidence="3"/>
<dbReference type="AlphaFoldDB" id="A0A314ZKW6"/>
<dbReference type="CDD" id="cd18030">
    <property type="entry name" value="DEXHc_RE_I_HsdR"/>
    <property type="match status" value="1"/>
</dbReference>
<evidence type="ECO:0000313" key="12">
    <source>
        <dbReference type="EMBL" id="PQV41786.1"/>
    </source>
</evidence>
<dbReference type="GO" id="GO:0009035">
    <property type="term" value="F:type I site-specific deoxyribonuclease activity"/>
    <property type="evidence" value="ECO:0007669"/>
    <property type="project" value="UniProtKB-EC"/>
</dbReference>
<dbReference type="InterPro" id="IPR004473">
    <property type="entry name" value="Restrct_endonuc_typeI_HsdR"/>
</dbReference>
<evidence type="ECO:0000259" key="11">
    <source>
        <dbReference type="PROSITE" id="PS51192"/>
    </source>
</evidence>
<dbReference type="PANTHER" id="PTHR30195:SF15">
    <property type="entry name" value="TYPE I RESTRICTION ENZYME HINDI ENDONUCLEASE SUBUNIT"/>
    <property type="match status" value="1"/>
</dbReference>
<dbReference type="Pfam" id="PF04313">
    <property type="entry name" value="HSDR_N"/>
    <property type="match status" value="1"/>
</dbReference>
<comment type="caution">
    <text evidence="12">The sequence shown here is derived from an EMBL/GenBank/DDBJ whole genome shotgun (WGS) entry which is preliminary data.</text>
</comment>
<accession>A0A314ZKW6</accession>
<dbReference type="Pfam" id="PF18766">
    <property type="entry name" value="SWI2_SNF2"/>
    <property type="match status" value="1"/>
</dbReference>
<organism evidence="12 14">
    <name type="scientific">Methanohalophilus euhalobius</name>
    <dbReference type="NCBI Taxonomy" id="51203"/>
    <lineage>
        <taxon>Archaea</taxon>
        <taxon>Methanobacteriati</taxon>
        <taxon>Methanobacteriota</taxon>
        <taxon>Stenosarchaea group</taxon>
        <taxon>Methanomicrobia</taxon>
        <taxon>Methanosarcinales</taxon>
        <taxon>Methanosarcinaceae</taxon>
        <taxon>Methanohalophilus</taxon>
    </lineage>
</organism>
<evidence type="ECO:0000256" key="8">
    <source>
        <dbReference type="ARBA" id="ARBA00022801"/>
    </source>
</evidence>
<dbReference type="PANTHER" id="PTHR30195">
    <property type="entry name" value="TYPE I SITE-SPECIFIC DEOXYRIBONUCLEASE PROTEIN SUBUNIT M AND R"/>
    <property type="match status" value="1"/>
</dbReference>
<name>A0A314ZKW6_9EURY</name>
<keyword evidence="6" id="KW-0680">Restriction system</keyword>
<dbReference type="GO" id="GO:0120545">
    <property type="term" value="F:nucleic acid conformation isomerase activity"/>
    <property type="evidence" value="ECO:0007669"/>
    <property type="project" value="UniProtKB-ARBA"/>
</dbReference>
<keyword evidence="9" id="KW-0067">ATP-binding</keyword>
<dbReference type="PROSITE" id="PS51192">
    <property type="entry name" value="HELICASE_ATP_BIND_1"/>
    <property type="match status" value="1"/>
</dbReference>
<evidence type="ECO:0000313" key="15">
    <source>
        <dbReference type="Proteomes" id="UP000273978"/>
    </source>
</evidence>
<dbReference type="InterPro" id="IPR055180">
    <property type="entry name" value="HsdR_RecA-like_helicase_dom_2"/>
</dbReference>
<evidence type="ECO:0000256" key="9">
    <source>
        <dbReference type="ARBA" id="ARBA00022840"/>
    </source>
</evidence>
<dbReference type="InterPro" id="IPR014001">
    <property type="entry name" value="Helicase_ATP-bd"/>
</dbReference>
<evidence type="ECO:0000256" key="4">
    <source>
        <dbReference type="ARBA" id="ARBA00022722"/>
    </source>
</evidence>
<dbReference type="Gene3D" id="3.90.1570.50">
    <property type="match status" value="1"/>
</dbReference>
<dbReference type="Proteomes" id="UP000273978">
    <property type="component" value="Unassembled WGS sequence"/>
</dbReference>
<dbReference type="InterPro" id="IPR051268">
    <property type="entry name" value="Type-I_R_enzyme_R_subunit"/>
</dbReference>
<dbReference type="SMART" id="SM00487">
    <property type="entry name" value="DEXDc"/>
    <property type="match status" value="1"/>
</dbReference>
<evidence type="ECO:0000256" key="6">
    <source>
        <dbReference type="ARBA" id="ARBA00022747"/>
    </source>
</evidence>
<evidence type="ECO:0000256" key="5">
    <source>
        <dbReference type="ARBA" id="ARBA00022741"/>
    </source>
</evidence>
<dbReference type="InterPro" id="IPR040980">
    <property type="entry name" value="SWI2_SNF2"/>
</dbReference>
<dbReference type="EMBL" id="PVBU01000019">
    <property type="protein sequence ID" value="PQV41786.1"/>
    <property type="molecule type" value="Genomic_DNA"/>
</dbReference>
<evidence type="ECO:0000313" key="13">
    <source>
        <dbReference type="EMBL" id="RNI11381.1"/>
    </source>
</evidence>
<dbReference type="Pfam" id="PF22679">
    <property type="entry name" value="T1R_D3-like"/>
    <property type="match status" value="1"/>
</dbReference>
<evidence type="ECO:0000256" key="10">
    <source>
        <dbReference type="ARBA" id="ARBA00023125"/>
    </source>
</evidence>
<keyword evidence="7" id="KW-0255">Endonuclease</keyword>
<comment type="similarity">
    <text evidence="2">Belongs to the HsdR family.</text>
</comment>
<dbReference type="Proteomes" id="UP000251060">
    <property type="component" value="Unassembled WGS sequence"/>
</dbReference>
<reference evidence="12 14" key="1">
    <citation type="submission" date="2018-02" db="EMBL/GenBank/DDBJ databases">
        <title>Subsurface microbial communities from deep shales in Ohio and West Virginia, USA.</title>
        <authorList>
            <person name="Wrighton K."/>
        </authorList>
    </citation>
    <scope>NUCLEOTIDE SEQUENCE [LARGE SCALE GENOMIC DNA]</scope>
    <source>
        <strain evidence="12 14">DSM 10369</strain>
    </source>
</reference>
<dbReference type="InterPro" id="IPR007409">
    <property type="entry name" value="Restrct_endonuc_type1_HsdR_N"/>
</dbReference>
<dbReference type="EMBL" id="RJJF01000008">
    <property type="protein sequence ID" value="RNI11381.1"/>
    <property type="molecule type" value="Genomic_DNA"/>
</dbReference>
<dbReference type="NCBIfam" id="TIGR00348">
    <property type="entry name" value="hsdR"/>
    <property type="match status" value="1"/>
</dbReference>